<organism evidence="1 2">
    <name type="scientific">Paenibacillus lactis</name>
    <dbReference type="NCBI Taxonomy" id="228574"/>
    <lineage>
        <taxon>Bacteria</taxon>
        <taxon>Bacillati</taxon>
        <taxon>Bacillota</taxon>
        <taxon>Bacilli</taxon>
        <taxon>Bacillales</taxon>
        <taxon>Paenibacillaceae</taxon>
        <taxon>Paenibacillus</taxon>
    </lineage>
</organism>
<dbReference type="Proteomes" id="UP000706926">
    <property type="component" value="Unassembled WGS sequence"/>
</dbReference>
<reference evidence="1 2" key="1">
    <citation type="submission" date="2021-03" db="EMBL/GenBank/DDBJ databases">
        <title>Genomic Encyclopedia of Type Strains, Phase IV (KMG-IV): sequencing the most valuable type-strain genomes for metagenomic binning, comparative biology and taxonomic classification.</title>
        <authorList>
            <person name="Goeker M."/>
        </authorList>
    </citation>
    <scope>NUCLEOTIDE SEQUENCE [LARGE SCALE GENOMIC DNA]</scope>
    <source>
        <strain evidence="1 2">DSM 15596</strain>
    </source>
</reference>
<proteinExistence type="predicted"/>
<gene>
    <name evidence="1" type="ORF">J2Z18_003341</name>
</gene>
<comment type="caution">
    <text evidence="1">The sequence shown here is derived from an EMBL/GenBank/DDBJ whole genome shotgun (WGS) entry which is preliminary data.</text>
</comment>
<accession>A0ABS4FD99</accession>
<evidence type="ECO:0000313" key="1">
    <source>
        <dbReference type="EMBL" id="MBP1894238.1"/>
    </source>
</evidence>
<name>A0ABS4FD99_9BACL</name>
<dbReference type="EMBL" id="JAGGKI010000008">
    <property type="protein sequence ID" value="MBP1894238.1"/>
    <property type="molecule type" value="Genomic_DNA"/>
</dbReference>
<keyword evidence="2" id="KW-1185">Reference proteome</keyword>
<sequence>MNLPLAIIMPLHDCSIRAYHGAACTFWLKRTAFVYDTIGMGTSSVCKKAGKNKNTDAPVGQSVLFMRSFRCVTVYRMLAKAGKHCA</sequence>
<protein>
    <submittedName>
        <fullName evidence="1">Uncharacterized protein</fullName>
    </submittedName>
</protein>
<evidence type="ECO:0000313" key="2">
    <source>
        <dbReference type="Proteomes" id="UP000706926"/>
    </source>
</evidence>